<evidence type="ECO:0000313" key="3">
    <source>
        <dbReference type="EMBL" id="AKU68614.1"/>
    </source>
</evidence>
<keyword evidence="6" id="KW-1185">Reference proteome</keyword>
<accession>A0A0K1NHQ4</accession>
<protein>
    <submittedName>
        <fullName evidence="4">Terminase large subunit</fullName>
    </submittedName>
</protein>
<dbReference type="EMBL" id="CP012074">
    <property type="protein sequence ID" value="AKU68614.1"/>
    <property type="molecule type" value="Genomic_DNA"/>
</dbReference>
<feature type="domain" description="Terminase large subunit-like endonuclease" evidence="2">
    <location>
        <begin position="253"/>
        <end position="536"/>
    </location>
</feature>
<dbReference type="Gene3D" id="3.40.50.300">
    <property type="entry name" value="P-loop containing nucleotide triphosphate hydrolases"/>
    <property type="match status" value="1"/>
</dbReference>
<dbReference type="STRING" id="1236517.ADJ77_01840"/>
<dbReference type="InterPro" id="IPR005021">
    <property type="entry name" value="Terminase_largesu-like"/>
</dbReference>
<proteinExistence type="predicted"/>
<dbReference type="InterPro" id="IPR027417">
    <property type="entry name" value="P-loop_NTPase"/>
</dbReference>
<dbReference type="Pfam" id="PF20441">
    <property type="entry name" value="TerL_nuclease"/>
    <property type="match status" value="1"/>
</dbReference>
<dbReference type="InterPro" id="IPR046461">
    <property type="entry name" value="TerL_ATPase"/>
</dbReference>
<dbReference type="InterPro" id="IPR046462">
    <property type="entry name" value="TerL_nuclease"/>
</dbReference>
<dbReference type="GO" id="GO:0004519">
    <property type="term" value="F:endonuclease activity"/>
    <property type="evidence" value="ECO:0007669"/>
    <property type="project" value="InterPro"/>
</dbReference>
<dbReference type="RefSeq" id="WP_050695968.1">
    <property type="nucleotide sequence ID" value="NZ_CP012074.1"/>
</dbReference>
<gene>
    <name evidence="3" type="ORF">ADJ77_01840</name>
    <name evidence="4" type="ORF">J5A51_08985</name>
</gene>
<dbReference type="KEGG" id="pfus:ADJ77_01840"/>
<organism evidence="3 5">
    <name type="scientific">Prevotella fusca JCM 17724</name>
    <dbReference type="NCBI Taxonomy" id="1236517"/>
    <lineage>
        <taxon>Bacteria</taxon>
        <taxon>Pseudomonadati</taxon>
        <taxon>Bacteroidota</taxon>
        <taxon>Bacteroidia</taxon>
        <taxon>Bacteroidales</taxon>
        <taxon>Prevotellaceae</taxon>
        <taxon>Prevotella</taxon>
    </lineage>
</organism>
<evidence type="ECO:0000313" key="6">
    <source>
        <dbReference type="Proteomes" id="UP000682005"/>
    </source>
</evidence>
<feature type="domain" description="Terminase large subunit-like ATPase" evidence="1">
    <location>
        <begin position="73"/>
        <end position="242"/>
    </location>
</feature>
<dbReference type="Pfam" id="PF03354">
    <property type="entry name" value="TerL_ATPase"/>
    <property type="match status" value="1"/>
</dbReference>
<dbReference type="Proteomes" id="UP000060345">
    <property type="component" value="Chromosome 1"/>
</dbReference>
<evidence type="ECO:0000259" key="1">
    <source>
        <dbReference type="Pfam" id="PF03354"/>
    </source>
</evidence>
<dbReference type="PANTHER" id="PTHR41287">
    <property type="match status" value="1"/>
</dbReference>
<name>A0A0K1NHQ4_9BACT</name>
<dbReference type="PANTHER" id="PTHR41287:SF1">
    <property type="entry name" value="PROTEIN YMFN"/>
    <property type="match status" value="1"/>
</dbReference>
<dbReference type="AlphaFoldDB" id="A0A0K1NHQ4"/>
<dbReference type="EMBL" id="CP072370">
    <property type="protein sequence ID" value="QUB87568.1"/>
    <property type="molecule type" value="Genomic_DNA"/>
</dbReference>
<reference evidence="3 5" key="1">
    <citation type="submission" date="2015-07" db="EMBL/GenBank/DDBJ databases">
        <authorList>
            <person name="Noorani M."/>
        </authorList>
    </citation>
    <scope>NUCLEOTIDE SEQUENCE [LARGE SCALE GENOMIC DNA]</scope>
    <source>
        <strain evidence="3 5">W1435</strain>
    </source>
</reference>
<reference evidence="4 6" key="2">
    <citation type="submission" date="2021-03" db="EMBL/GenBank/DDBJ databases">
        <title>Human Oral Microbial Genomes.</title>
        <authorList>
            <person name="Johnston C.D."/>
            <person name="Chen T."/>
            <person name="Dewhirst F.E."/>
        </authorList>
    </citation>
    <scope>NUCLEOTIDE SEQUENCE [LARGE SCALE GENOMIC DNA]</scope>
    <source>
        <strain evidence="4 6">W1435</strain>
    </source>
</reference>
<evidence type="ECO:0000259" key="2">
    <source>
        <dbReference type="Pfam" id="PF20441"/>
    </source>
</evidence>
<evidence type="ECO:0000313" key="4">
    <source>
        <dbReference type="EMBL" id="QUB87568.1"/>
    </source>
</evidence>
<sequence length="549" mass="62476">MIDEKYKSYARDVLGGKVVACEYVRLACSRYLSWFDKEDRYFDSKAVDKVVNFLQKLPQSTGKFAGKPLVLQEWQKWVVASIYGFKWCSDNTRVVREVYIEVARKCGKSTLAAGLMLYHLIADGESEAQVIFAANSYSQAQLAFTMSKNFISSIDKKGKYFNYYRDSIKFPLTKSTMKCVSSEADKLDGLNCSAFCLDEYHAAKSNNTANVLTSSTGMRTQPLQLYITTAGFDMSNPCYTLRSTFISILEGKAEDDSIFSAIYTLDKEDDIEDPKNWVKCQPNLGLTVTESYLQSELRKAKNSPLLLTNYKTKLMNIWCSNERGEWIPSRYIQDSMTHIDLQDPKFQGCTGYLGLDLSSTSDITAMTLVIPTDNTIYSKSWYYLPQSALSESSNRDKYKFWQGLGYLNITEGNVVDYNRIIEDIQAINKTLPIECISYDQWQSTMAIIKLTELGFNCQPYSQTTGSMNRPTRHLEMIARNGTLKLDKNLITGWMFGNCEIMEDSNGNIKPVKQNNNSERKIDGVHSTLNALGKYLEQPRYNNEITGFNF</sequence>
<dbReference type="Proteomes" id="UP000682005">
    <property type="component" value="Chromosome 1"/>
</dbReference>
<evidence type="ECO:0000313" key="5">
    <source>
        <dbReference type="Proteomes" id="UP000060345"/>
    </source>
</evidence>